<feature type="non-terminal residue" evidence="1">
    <location>
        <position position="1"/>
    </location>
</feature>
<proteinExistence type="predicted"/>
<dbReference type="Proteomes" id="UP000663823">
    <property type="component" value="Unassembled WGS sequence"/>
</dbReference>
<organism evidence="1 2">
    <name type="scientific">Rotaria sordida</name>
    <dbReference type="NCBI Taxonomy" id="392033"/>
    <lineage>
        <taxon>Eukaryota</taxon>
        <taxon>Metazoa</taxon>
        <taxon>Spiralia</taxon>
        <taxon>Gnathifera</taxon>
        <taxon>Rotifera</taxon>
        <taxon>Eurotatoria</taxon>
        <taxon>Bdelloidea</taxon>
        <taxon>Philodinida</taxon>
        <taxon>Philodinidae</taxon>
        <taxon>Rotaria</taxon>
    </lineage>
</organism>
<comment type="caution">
    <text evidence="1">The sequence shown here is derived from an EMBL/GenBank/DDBJ whole genome shotgun (WGS) entry which is preliminary data.</text>
</comment>
<evidence type="ECO:0000313" key="2">
    <source>
        <dbReference type="Proteomes" id="UP000663823"/>
    </source>
</evidence>
<sequence>SKNKYNSSSDTNGDMKQKYAIVKLIVRRMSFSIDSSDRDKSKSIDITP</sequence>
<reference evidence="1" key="1">
    <citation type="submission" date="2021-02" db="EMBL/GenBank/DDBJ databases">
        <authorList>
            <person name="Nowell W R."/>
        </authorList>
    </citation>
    <scope>NUCLEOTIDE SEQUENCE</scope>
</reference>
<protein>
    <submittedName>
        <fullName evidence="1">Uncharacterized protein</fullName>
    </submittedName>
</protein>
<gene>
    <name evidence="1" type="ORF">OTI717_LOCUS42352</name>
</gene>
<dbReference type="AlphaFoldDB" id="A0A820IM46"/>
<name>A0A820IM46_9BILA</name>
<accession>A0A820IM46</accession>
<dbReference type="EMBL" id="CAJOAX010050402">
    <property type="protein sequence ID" value="CAF4311275.1"/>
    <property type="molecule type" value="Genomic_DNA"/>
</dbReference>
<evidence type="ECO:0000313" key="1">
    <source>
        <dbReference type="EMBL" id="CAF4311275.1"/>
    </source>
</evidence>